<reference evidence="3" key="1">
    <citation type="submission" date="2023-06" db="EMBL/GenBank/DDBJ databases">
        <title>Genome-scale phylogeny and comparative genomics of the fungal order Sordariales.</title>
        <authorList>
            <consortium name="Lawrence Berkeley National Laboratory"/>
            <person name="Hensen N."/>
            <person name="Bonometti L."/>
            <person name="Westerberg I."/>
            <person name="Brannstrom I.O."/>
            <person name="Guillou S."/>
            <person name="Cros-Aarteil S."/>
            <person name="Calhoun S."/>
            <person name="Haridas S."/>
            <person name="Kuo A."/>
            <person name="Mondo S."/>
            <person name="Pangilinan J."/>
            <person name="Riley R."/>
            <person name="Labutti K."/>
            <person name="Andreopoulos B."/>
            <person name="Lipzen A."/>
            <person name="Chen C."/>
            <person name="Yanf M."/>
            <person name="Daum C."/>
            <person name="Ng V."/>
            <person name="Clum A."/>
            <person name="Steindorff A."/>
            <person name="Ohm R."/>
            <person name="Martin F."/>
            <person name="Silar P."/>
            <person name="Natvig D."/>
            <person name="Lalanne C."/>
            <person name="Gautier V."/>
            <person name="Ament-Velasquez S.L."/>
            <person name="Kruys A."/>
            <person name="Hutchinson M.I."/>
            <person name="Powell A.J."/>
            <person name="Barry K."/>
            <person name="Miller A.N."/>
            <person name="Grigoriev I.V."/>
            <person name="Debuchy R."/>
            <person name="Gladieux P."/>
            <person name="Thoren M.H."/>
            <person name="Johannesson H."/>
        </authorList>
    </citation>
    <scope>NUCLEOTIDE SEQUENCE</scope>
    <source>
        <strain evidence="3">SMH4607-1</strain>
    </source>
</reference>
<feature type="compositionally biased region" description="Gly residues" evidence="1">
    <location>
        <begin position="315"/>
        <end position="340"/>
    </location>
</feature>
<feature type="compositionally biased region" description="Gly residues" evidence="1">
    <location>
        <begin position="348"/>
        <end position="395"/>
    </location>
</feature>
<dbReference type="Proteomes" id="UP001172102">
    <property type="component" value="Unassembled WGS sequence"/>
</dbReference>
<keyword evidence="2" id="KW-0732">Signal</keyword>
<dbReference type="EMBL" id="JAUKUA010000001">
    <property type="protein sequence ID" value="KAK0729915.1"/>
    <property type="molecule type" value="Genomic_DNA"/>
</dbReference>
<feature type="compositionally biased region" description="Low complexity" evidence="1">
    <location>
        <begin position="396"/>
        <end position="405"/>
    </location>
</feature>
<accession>A0AA40B925</accession>
<gene>
    <name evidence="3" type="ORF">B0H67DRAFT_476406</name>
</gene>
<evidence type="ECO:0000256" key="1">
    <source>
        <dbReference type="SAM" id="MobiDB-lite"/>
    </source>
</evidence>
<sequence length="526" mass="50142">MLLKNTMAALLGLAVASNAASLHSYRSPNGLVRRQNGKNNRNGGGNAGGNAGGNGNANGNANAGNGGNNDASVTCLAANAVQTGSQSTGQNGGVAADGQVNSATDPANFINFCSGETLTNGLQNRDGSCNGIPMGKIPSVDKMVSTVILNPKNGDNLDVGTTFTIQLNVANVQLGAFTNATSTYYSAPQDLNGGGTIIGHTHVTVQDTGNSLNPQQPLDAKQFVFFKGINDAGNGQGLLSTDVTGGLPAGNYRLCTMSSASNHQPVLMPVAQRGSQEDCKYFTVGAQGGNGNNNNNAGGQAGNAAGNGNANAGGAAQGGQGGAQGGQGQDGAQGQAGQGNGQAQAGGQQAGNGGQAQAGGQQAGNGGQAQAGGQQAGNGGQAQAGGQQAGNGGQAQAGDAAAQAGKGKGGKNNGGKGKAAAANAGGAATGAGAGAAAGAGAGANANANAGGAIGGIAAPAVEDSGNPDRAFKVGANTFVDKNAAVQRACAIQNNACADAVNSGAVDGATAADCNQQEQACRAAGGA</sequence>
<keyword evidence="4" id="KW-1185">Reference proteome</keyword>
<feature type="signal peptide" evidence="2">
    <location>
        <begin position="1"/>
        <end position="21"/>
    </location>
</feature>
<evidence type="ECO:0000313" key="4">
    <source>
        <dbReference type="Proteomes" id="UP001172102"/>
    </source>
</evidence>
<feature type="chain" id="PRO_5041376008" description="Ribosomal protein s17" evidence="2">
    <location>
        <begin position="22"/>
        <end position="526"/>
    </location>
</feature>
<feature type="region of interest" description="Disordered" evidence="1">
    <location>
        <begin position="26"/>
        <end position="53"/>
    </location>
</feature>
<evidence type="ECO:0008006" key="5">
    <source>
        <dbReference type="Google" id="ProtNLM"/>
    </source>
</evidence>
<dbReference type="PANTHER" id="PTHR34587:SF2">
    <property type="entry name" value="G-PROTEIN COUPLED RECEPTORS FAMILY 1 PROFILE DOMAIN-CONTAINING PROTEIN"/>
    <property type="match status" value="1"/>
</dbReference>
<proteinExistence type="predicted"/>
<protein>
    <recommendedName>
        <fullName evidence="5">Ribosomal protein s17</fullName>
    </recommendedName>
</protein>
<dbReference type="AlphaFoldDB" id="A0AA40B925"/>
<feature type="region of interest" description="Disordered" evidence="1">
    <location>
        <begin position="312"/>
        <end position="425"/>
    </location>
</feature>
<name>A0AA40B925_9PEZI</name>
<feature type="compositionally biased region" description="Gly residues" evidence="1">
    <location>
        <begin position="42"/>
        <end position="53"/>
    </location>
</feature>
<feature type="compositionally biased region" description="Gly residues" evidence="1">
    <location>
        <begin position="406"/>
        <end position="417"/>
    </location>
</feature>
<evidence type="ECO:0000313" key="3">
    <source>
        <dbReference type="EMBL" id="KAK0729915.1"/>
    </source>
</evidence>
<comment type="caution">
    <text evidence="3">The sequence shown here is derived from an EMBL/GenBank/DDBJ whole genome shotgun (WGS) entry which is preliminary data.</text>
</comment>
<dbReference type="PANTHER" id="PTHR34587">
    <property type="entry name" value="VWFA DOMAIN-CONTAINING PROTEIN"/>
    <property type="match status" value="1"/>
</dbReference>
<organism evidence="3 4">
    <name type="scientific">Lasiosphaeris hirsuta</name>
    <dbReference type="NCBI Taxonomy" id="260670"/>
    <lineage>
        <taxon>Eukaryota</taxon>
        <taxon>Fungi</taxon>
        <taxon>Dikarya</taxon>
        <taxon>Ascomycota</taxon>
        <taxon>Pezizomycotina</taxon>
        <taxon>Sordariomycetes</taxon>
        <taxon>Sordariomycetidae</taxon>
        <taxon>Sordariales</taxon>
        <taxon>Lasiosphaeriaceae</taxon>
        <taxon>Lasiosphaeris</taxon>
    </lineage>
</organism>
<dbReference type="InterPro" id="IPR053216">
    <property type="entry name" value="Appressorial_penetr-assoc"/>
</dbReference>
<evidence type="ECO:0000256" key="2">
    <source>
        <dbReference type="SAM" id="SignalP"/>
    </source>
</evidence>